<sequence>MLLLNPMSFAKEAIGTAVIGLSRLMTAPPAMIATRIGLISDMQGTRKDSRINNNSNFNWKTYLQLWMILLPKARTKNMFITNCKSKKKKKTNLDSRILKHLKRTLPEPEYGSKYIQKLLDNRRVHIRHIKQLFMILRCDGTAVYLCQKHLKQLESAKETNANASAKKEEDKSTTMSELTMGQVLDKFIQHPFGNKY</sequence>
<feature type="non-terminal residue" evidence="2">
    <location>
        <position position="196"/>
    </location>
</feature>
<organism evidence="2 3">
    <name type="scientific">Reticulomyxa filosa</name>
    <dbReference type="NCBI Taxonomy" id="46433"/>
    <lineage>
        <taxon>Eukaryota</taxon>
        <taxon>Sar</taxon>
        <taxon>Rhizaria</taxon>
        <taxon>Retaria</taxon>
        <taxon>Foraminifera</taxon>
        <taxon>Monothalamids</taxon>
        <taxon>Reticulomyxidae</taxon>
        <taxon>Reticulomyxa</taxon>
    </lineage>
</organism>
<feature type="coiled-coil region" evidence="1">
    <location>
        <begin position="146"/>
        <end position="173"/>
    </location>
</feature>
<dbReference type="EMBL" id="ASPP01033426">
    <property type="protein sequence ID" value="ETO03398.1"/>
    <property type="molecule type" value="Genomic_DNA"/>
</dbReference>
<keyword evidence="1" id="KW-0175">Coiled coil</keyword>
<reference evidence="2 3" key="1">
    <citation type="journal article" date="2013" name="Curr. Biol.">
        <title>The Genome of the Foraminiferan Reticulomyxa filosa.</title>
        <authorList>
            <person name="Glockner G."/>
            <person name="Hulsmann N."/>
            <person name="Schleicher M."/>
            <person name="Noegel A.A."/>
            <person name="Eichinger L."/>
            <person name="Gallinger C."/>
            <person name="Pawlowski J."/>
            <person name="Sierra R."/>
            <person name="Euteneuer U."/>
            <person name="Pillet L."/>
            <person name="Moustafa A."/>
            <person name="Platzer M."/>
            <person name="Groth M."/>
            <person name="Szafranski K."/>
            <person name="Schliwa M."/>
        </authorList>
    </citation>
    <scope>NUCLEOTIDE SEQUENCE [LARGE SCALE GENOMIC DNA]</scope>
</reference>
<accession>X6LNC2</accession>
<proteinExistence type="predicted"/>
<dbReference type="AlphaFoldDB" id="X6LNC2"/>
<keyword evidence="3" id="KW-1185">Reference proteome</keyword>
<evidence type="ECO:0000313" key="2">
    <source>
        <dbReference type="EMBL" id="ETO03398.1"/>
    </source>
</evidence>
<comment type="caution">
    <text evidence="2">The sequence shown here is derived from an EMBL/GenBank/DDBJ whole genome shotgun (WGS) entry which is preliminary data.</text>
</comment>
<gene>
    <name evidence="2" type="ORF">RFI_34012</name>
</gene>
<protein>
    <submittedName>
        <fullName evidence="2">Uncharacterized protein</fullName>
    </submittedName>
</protein>
<name>X6LNC2_RETFI</name>
<evidence type="ECO:0000256" key="1">
    <source>
        <dbReference type="SAM" id="Coils"/>
    </source>
</evidence>
<dbReference type="Proteomes" id="UP000023152">
    <property type="component" value="Unassembled WGS sequence"/>
</dbReference>
<evidence type="ECO:0000313" key="3">
    <source>
        <dbReference type="Proteomes" id="UP000023152"/>
    </source>
</evidence>